<dbReference type="AlphaFoldDB" id="A0A7I8CYW8"/>
<dbReference type="Pfam" id="PF00440">
    <property type="entry name" value="TetR_N"/>
    <property type="match status" value="1"/>
</dbReference>
<protein>
    <submittedName>
        <fullName evidence="4">TetR family transcriptional regulator</fullName>
    </submittedName>
</protein>
<dbReference type="PANTHER" id="PTHR43479">
    <property type="entry name" value="ACREF/ENVCD OPERON REPRESSOR-RELATED"/>
    <property type="match status" value="1"/>
</dbReference>
<dbReference type="PROSITE" id="PS50977">
    <property type="entry name" value="HTH_TETR_2"/>
    <property type="match status" value="1"/>
</dbReference>
<evidence type="ECO:0000313" key="4">
    <source>
        <dbReference type="EMBL" id="BCI59657.1"/>
    </source>
</evidence>
<dbReference type="InterPro" id="IPR001647">
    <property type="entry name" value="HTH_TetR"/>
</dbReference>
<dbReference type="PRINTS" id="PR00455">
    <property type="entry name" value="HTHTETR"/>
</dbReference>
<sequence length="211" mass="24117">MAKRVAGVTEKLMEAAKQEFLKNGYERASLQTIAEKAGSSKGAIYIRYPDKESLYRSLVQPAIDGFCELLQSVLYQFNRLSGEEQTRQMLRRSNDEFPKVVDYLYDHFDEFKLLFTSGENNAYQEFIHRVVELDTGCTAQYIEASGNDAVSSGRLTPELNHLLSSAFYTGMFEVVIHNMPKEQAMKHIQKMRRFYTAGWQTIFSSDGGEDC</sequence>
<evidence type="ECO:0000313" key="5">
    <source>
        <dbReference type="Proteomes" id="UP000593890"/>
    </source>
</evidence>
<dbReference type="InterPro" id="IPR009057">
    <property type="entry name" value="Homeodomain-like_sf"/>
</dbReference>
<dbReference type="EMBL" id="AP023321">
    <property type="protein sequence ID" value="BCI59657.1"/>
    <property type="molecule type" value="Genomic_DNA"/>
</dbReference>
<dbReference type="PANTHER" id="PTHR43479:SF11">
    <property type="entry name" value="ACREF_ENVCD OPERON REPRESSOR-RELATED"/>
    <property type="match status" value="1"/>
</dbReference>
<feature type="domain" description="HTH tetR-type" evidence="3">
    <location>
        <begin position="6"/>
        <end position="66"/>
    </location>
</feature>
<feature type="DNA-binding region" description="H-T-H motif" evidence="2">
    <location>
        <begin position="29"/>
        <end position="48"/>
    </location>
</feature>
<evidence type="ECO:0000259" key="3">
    <source>
        <dbReference type="PROSITE" id="PS50977"/>
    </source>
</evidence>
<keyword evidence="5" id="KW-1185">Reference proteome</keyword>
<accession>A0A7I8CYW8</accession>
<organism evidence="4 5">
    <name type="scientific">Solibaculum mannosilyticum</name>
    <dbReference type="NCBI Taxonomy" id="2780922"/>
    <lineage>
        <taxon>Bacteria</taxon>
        <taxon>Bacillati</taxon>
        <taxon>Bacillota</taxon>
        <taxon>Clostridia</taxon>
        <taxon>Eubacteriales</taxon>
        <taxon>Oscillospiraceae</taxon>
        <taxon>Solibaculum</taxon>
    </lineage>
</organism>
<proteinExistence type="predicted"/>
<keyword evidence="1 2" id="KW-0238">DNA-binding</keyword>
<dbReference type="GO" id="GO:0003677">
    <property type="term" value="F:DNA binding"/>
    <property type="evidence" value="ECO:0007669"/>
    <property type="project" value="UniProtKB-UniRule"/>
</dbReference>
<dbReference type="Proteomes" id="UP000593890">
    <property type="component" value="Chromosome"/>
</dbReference>
<dbReference type="SUPFAM" id="SSF46689">
    <property type="entry name" value="Homeodomain-like"/>
    <property type="match status" value="1"/>
</dbReference>
<dbReference type="RefSeq" id="WP_195328116.1">
    <property type="nucleotide sequence ID" value="NZ_AP023321.1"/>
</dbReference>
<reference evidence="5" key="1">
    <citation type="submission" date="2020-07" db="EMBL/GenBank/DDBJ databases">
        <title>Complete genome sequencing of Clostridia bacterium strain 12CBH8.</title>
        <authorList>
            <person name="Sakamoto M."/>
            <person name="Murakami T."/>
            <person name="Mori H."/>
        </authorList>
    </citation>
    <scope>NUCLEOTIDE SEQUENCE [LARGE SCALE GENOMIC DNA]</scope>
    <source>
        <strain evidence="5">12CBH8</strain>
    </source>
</reference>
<dbReference type="KEGG" id="sman:C12CBH8_02960"/>
<gene>
    <name evidence="4" type="ORF">C12CBH8_02960</name>
</gene>
<evidence type="ECO:0000256" key="2">
    <source>
        <dbReference type="PROSITE-ProRule" id="PRU00335"/>
    </source>
</evidence>
<dbReference type="InterPro" id="IPR050624">
    <property type="entry name" value="HTH-type_Tx_Regulator"/>
</dbReference>
<name>A0A7I8CYW8_9FIRM</name>
<dbReference type="Gene3D" id="1.10.357.10">
    <property type="entry name" value="Tetracycline Repressor, domain 2"/>
    <property type="match status" value="1"/>
</dbReference>
<evidence type="ECO:0000256" key="1">
    <source>
        <dbReference type="ARBA" id="ARBA00023125"/>
    </source>
</evidence>